<accession>A0A2V2B5E5</accession>
<dbReference type="Proteomes" id="UP000245981">
    <property type="component" value="Unassembled WGS sequence"/>
</dbReference>
<keyword evidence="1" id="KW-0472">Membrane</keyword>
<proteinExistence type="predicted"/>
<gene>
    <name evidence="2" type="ORF">C7431_11070</name>
</gene>
<dbReference type="RefSeq" id="WP_146198131.1">
    <property type="nucleotide sequence ID" value="NZ_QGHF01000010.1"/>
</dbReference>
<comment type="caution">
    <text evidence="2">The sequence shown here is derived from an EMBL/GenBank/DDBJ whole genome shotgun (WGS) entry which is preliminary data.</text>
</comment>
<evidence type="ECO:0000256" key="1">
    <source>
        <dbReference type="SAM" id="Phobius"/>
    </source>
</evidence>
<organism evidence="2 3">
    <name type="scientific">Pantoea allii</name>
    <dbReference type="NCBI Taxonomy" id="574096"/>
    <lineage>
        <taxon>Bacteria</taxon>
        <taxon>Pseudomonadati</taxon>
        <taxon>Pseudomonadota</taxon>
        <taxon>Gammaproteobacteria</taxon>
        <taxon>Enterobacterales</taxon>
        <taxon>Erwiniaceae</taxon>
        <taxon>Pantoea</taxon>
    </lineage>
</organism>
<name>A0A2V2B5E5_9GAMM</name>
<reference evidence="2 3" key="1">
    <citation type="submission" date="2018-05" db="EMBL/GenBank/DDBJ databases">
        <title>Genomic Encyclopedia of Type Strains, Phase IV (KMG-V): Genome sequencing to study the core and pangenomes of soil and plant-associated prokaryotes.</title>
        <authorList>
            <person name="Whitman W."/>
        </authorList>
    </citation>
    <scope>NUCLEOTIDE SEQUENCE [LARGE SCALE GENOMIC DNA]</scope>
    <source>
        <strain evidence="2 3">PNA 200-10</strain>
    </source>
</reference>
<evidence type="ECO:0000313" key="2">
    <source>
        <dbReference type="EMBL" id="PWK94576.1"/>
    </source>
</evidence>
<protein>
    <submittedName>
        <fullName evidence="2">Uncharacterized protein</fullName>
    </submittedName>
</protein>
<dbReference type="EMBL" id="QGHF01000010">
    <property type="protein sequence ID" value="PWK94576.1"/>
    <property type="molecule type" value="Genomic_DNA"/>
</dbReference>
<dbReference type="AlphaFoldDB" id="A0A2V2B5E5"/>
<dbReference type="PROSITE" id="PS51257">
    <property type="entry name" value="PROKAR_LIPOPROTEIN"/>
    <property type="match status" value="1"/>
</dbReference>
<evidence type="ECO:0000313" key="3">
    <source>
        <dbReference type="Proteomes" id="UP000245981"/>
    </source>
</evidence>
<sequence>MVTITFKTVVHCFAIFLIAGLFGCLLFIGDMSFAKHYAETHTCKPTPVRAAGALESVAVSGGLKNPR</sequence>
<keyword evidence="1" id="KW-1133">Transmembrane helix</keyword>
<keyword evidence="1" id="KW-0812">Transmembrane</keyword>
<feature type="transmembrane region" description="Helical" evidence="1">
    <location>
        <begin position="6"/>
        <end position="28"/>
    </location>
</feature>